<protein>
    <recommendedName>
        <fullName evidence="11">Ionotropic receptor</fullName>
    </recommendedName>
</protein>
<keyword evidence="2" id="KW-1003">Cell membrane</keyword>
<keyword evidence="6" id="KW-0675">Receptor</keyword>
<keyword evidence="4 8" id="KW-1133">Transmembrane helix</keyword>
<dbReference type="EMBL" id="JADBJN010000003">
    <property type="protein sequence ID" value="KAG5671270.1"/>
    <property type="molecule type" value="Genomic_DNA"/>
</dbReference>
<dbReference type="AlphaFoldDB" id="A0A9J6BPC2"/>
<evidence type="ECO:0000313" key="10">
    <source>
        <dbReference type="Proteomes" id="UP001107558"/>
    </source>
</evidence>
<gene>
    <name evidence="9" type="ORF">PVAND_001476</name>
</gene>
<keyword evidence="7" id="KW-0325">Glycoprotein</keyword>
<evidence type="ECO:0000256" key="4">
    <source>
        <dbReference type="ARBA" id="ARBA00022989"/>
    </source>
</evidence>
<dbReference type="PANTHER" id="PTHR42643:SF30">
    <property type="entry name" value="IONOTROPIC RECEPTOR 40A-RELATED"/>
    <property type="match status" value="1"/>
</dbReference>
<accession>A0A9J6BPC2</accession>
<feature type="transmembrane region" description="Helical" evidence="8">
    <location>
        <begin position="321"/>
        <end position="341"/>
    </location>
</feature>
<dbReference type="Gene3D" id="1.10.287.70">
    <property type="match status" value="1"/>
</dbReference>
<name>A0A9J6BPC2_POLVA</name>
<sequence length="620" mass="73617">MESVSKVISDVIHDFYMTNDIKFDFVIYGNKTNHINDVINGIKLEIPTIIKHIPEIKNWNHKLNQSAIFFLNSTKELHQLHEYSVMKYFFSQFTNFEPKKFKFFIYIEQSVSFKDVESIVQKFPHISITILYDLTFHEFLIFNDDKEIILTANVFYTEEKCAKIQLKKLNSFDKIAQKWDKKLENFDHFANFYGCMLNFFLLYKFTFYTKDKKFNNLDDYSNFDGILNTLLNIMSVKHNFTIHYTILPADSKNFIRLETKNYNASLLYMIIFGAELKGNYIKFDTLYSQAVFPVESYFLISYNDLYTNYEKLSFPFDITTWILLIISFGLTFGLIFILRFFPKWLRTIIFGQGINNPGYNALGIFFGISQLRLPRENFGRINFILFIWFCLIIRTCWQSKMFEFTTTDMHKPLPESIEDLIEMNYSVALLDMNYSSMLLEEILNGRNGPQRKRFSSNEIFSTYKQALEGKIKSKYAFLVTNLDHAVWNSSLKNSLPIMKNEKLTKQYALVMQRNEMTYHHVNEIVDILLPSGILQHQVDYDLWYLHRPVDVKVEDSKRILSMSDLEFGFVIFFGALSLTICVFICELLSLKLRRQMRKLVGLYEFVKVIRERLKDYHDKW</sequence>
<organism evidence="9 10">
    <name type="scientific">Polypedilum vanderplanki</name>
    <name type="common">Sleeping chironomid midge</name>
    <dbReference type="NCBI Taxonomy" id="319348"/>
    <lineage>
        <taxon>Eukaryota</taxon>
        <taxon>Metazoa</taxon>
        <taxon>Ecdysozoa</taxon>
        <taxon>Arthropoda</taxon>
        <taxon>Hexapoda</taxon>
        <taxon>Insecta</taxon>
        <taxon>Pterygota</taxon>
        <taxon>Neoptera</taxon>
        <taxon>Endopterygota</taxon>
        <taxon>Diptera</taxon>
        <taxon>Nematocera</taxon>
        <taxon>Chironomoidea</taxon>
        <taxon>Chironomidae</taxon>
        <taxon>Chironominae</taxon>
        <taxon>Polypedilum</taxon>
        <taxon>Polypedilum</taxon>
    </lineage>
</organism>
<dbReference type="Proteomes" id="UP001107558">
    <property type="component" value="Chromosome 3"/>
</dbReference>
<evidence type="ECO:0000313" key="9">
    <source>
        <dbReference type="EMBL" id="KAG5671270.1"/>
    </source>
</evidence>
<keyword evidence="3 8" id="KW-0812">Transmembrane</keyword>
<evidence type="ECO:0000256" key="8">
    <source>
        <dbReference type="SAM" id="Phobius"/>
    </source>
</evidence>
<feature type="transmembrane region" description="Helical" evidence="8">
    <location>
        <begin position="567"/>
        <end position="588"/>
    </location>
</feature>
<dbReference type="OrthoDB" id="8050636at2759"/>
<comment type="subcellular location">
    <subcellularLocation>
        <location evidence="1">Cell membrane</location>
        <topology evidence="1">Multi-pass membrane protein</topology>
    </subcellularLocation>
</comment>
<evidence type="ECO:0008006" key="11">
    <source>
        <dbReference type="Google" id="ProtNLM"/>
    </source>
</evidence>
<comment type="caution">
    <text evidence="9">The sequence shown here is derived from an EMBL/GenBank/DDBJ whole genome shotgun (WGS) entry which is preliminary data.</text>
</comment>
<proteinExistence type="predicted"/>
<dbReference type="PANTHER" id="PTHR42643">
    <property type="entry name" value="IONOTROPIC RECEPTOR 20A-RELATED"/>
    <property type="match status" value="1"/>
</dbReference>
<evidence type="ECO:0000256" key="2">
    <source>
        <dbReference type="ARBA" id="ARBA00022475"/>
    </source>
</evidence>
<dbReference type="InterPro" id="IPR052192">
    <property type="entry name" value="Insect_Ionotropic_Sensory_Rcpt"/>
</dbReference>
<dbReference type="GO" id="GO:0005886">
    <property type="term" value="C:plasma membrane"/>
    <property type="evidence" value="ECO:0007669"/>
    <property type="project" value="UniProtKB-SubCell"/>
</dbReference>
<feature type="transmembrane region" description="Helical" evidence="8">
    <location>
        <begin position="378"/>
        <end position="397"/>
    </location>
</feature>
<reference evidence="9" key="1">
    <citation type="submission" date="2021-03" db="EMBL/GenBank/DDBJ databases">
        <title>Chromosome level genome of the anhydrobiotic midge Polypedilum vanderplanki.</title>
        <authorList>
            <person name="Yoshida Y."/>
            <person name="Kikawada T."/>
            <person name="Gusev O."/>
        </authorList>
    </citation>
    <scope>NUCLEOTIDE SEQUENCE</scope>
    <source>
        <strain evidence="9">NIAS01</strain>
        <tissue evidence="9">Whole body or cell culture</tissue>
    </source>
</reference>
<evidence type="ECO:0000256" key="6">
    <source>
        <dbReference type="ARBA" id="ARBA00023170"/>
    </source>
</evidence>
<keyword evidence="5 8" id="KW-0472">Membrane</keyword>
<evidence type="ECO:0000256" key="3">
    <source>
        <dbReference type="ARBA" id="ARBA00022692"/>
    </source>
</evidence>
<keyword evidence="10" id="KW-1185">Reference proteome</keyword>
<evidence type="ECO:0000256" key="5">
    <source>
        <dbReference type="ARBA" id="ARBA00023136"/>
    </source>
</evidence>
<evidence type="ECO:0000256" key="1">
    <source>
        <dbReference type="ARBA" id="ARBA00004651"/>
    </source>
</evidence>
<evidence type="ECO:0000256" key="7">
    <source>
        <dbReference type="ARBA" id="ARBA00023180"/>
    </source>
</evidence>